<dbReference type="AlphaFoldDB" id="A0A1V1PDZ0"/>
<sequence>MKANITYFKEKIGGKMKYVIQSLIVVCLSINIVHADNICINDFKNNGKIELEEIIYLMKGLTGDYELPENKVYGQVVIPDSVQIDNIEVSNFSSFQPVDTDGHFHVSRSNVLAAVNNANGNLVYLSSPTSSGNIALNAKETAISLMVQILPITFPYYDRNLDALKELIYEIPAVVQLKEKIEQVVADSGYLNVSEFSAHYATAARAVRDAFNIYSNDSTRSMKSFVGGMKVTPSTESYLGNGRYRVRLDVYSQLGWYMAATEGLKKTDGSVEIIDSNKGQLIAPMDSTQFLGTFTTPSGVKNYFSDLYKVLSGEISILDSTWDTKHTQITMDIQADHPIVLTHNSDNIVIANAIYLITRGLKLDTQLILSEFLTDDQVYSTLINHIQSKDWDSLLAFTKDKVTSYIEATITDSLLKKISKGFISMPSRAAGVIDILSNQFSKLVNTQTKQYGI</sequence>
<evidence type="ECO:0000313" key="1">
    <source>
        <dbReference type="EMBL" id="ETR72885.1"/>
    </source>
</evidence>
<reference evidence="2" key="1">
    <citation type="submission" date="2012-11" db="EMBL/GenBank/DDBJ databases">
        <authorList>
            <person name="Lucero-Rivera Y.E."/>
            <person name="Tovar-Ramirez D."/>
        </authorList>
    </citation>
    <scope>NUCLEOTIDE SEQUENCE [LARGE SCALE GENOMIC DNA]</scope>
    <source>
        <strain evidence="2">Araruama</strain>
    </source>
</reference>
<dbReference type="Proteomes" id="UP000189670">
    <property type="component" value="Unassembled WGS sequence"/>
</dbReference>
<gene>
    <name evidence="1" type="ORF">OMM_01351</name>
</gene>
<proteinExistence type="predicted"/>
<accession>A0A1V1PDZ0</accession>
<name>A0A1V1PDZ0_9BACT</name>
<comment type="caution">
    <text evidence="1">The sequence shown here is derived from an EMBL/GenBank/DDBJ whole genome shotgun (WGS) entry which is preliminary data.</text>
</comment>
<protein>
    <submittedName>
        <fullName evidence="1">Uncharacterized protein</fullName>
    </submittedName>
</protein>
<dbReference type="EMBL" id="ATBP01000102">
    <property type="protein sequence ID" value="ETR72885.1"/>
    <property type="molecule type" value="Genomic_DNA"/>
</dbReference>
<evidence type="ECO:0000313" key="2">
    <source>
        <dbReference type="Proteomes" id="UP000189670"/>
    </source>
</evidence>
<organism evidence="1 2">
    <name type="scientific">Candidatus Magnetoglobus multicellularis str. Araruama</name>
    <dbReference type="NCBI Taxonomy" id="890399"/>
    <lineage>
        <taxon>Bacteria</taxon>
        <taxon>Pseudomonadati</taxon>
        <taxon>Thermodesulfobacteriota</taxon>
        <taxon>Desulfobacteria</taxon>
        <taxon>Desulfobacterales</taxon>
        <taxon>Desulfobacteraceae</taxon>
        <taxon>Candidatus Magnetoglobus</taxon>
    </lineage>
</organism>